<dbReference type="EMBL" id="JAENRR010000093">
    <property type="protein sequence ID" value="MBK3519798.1"/>
    <property type="molecule type" value="Genomic_DNA"/>
</dbReference>
<dbReference type="SMART" id="SM00028">
    <property type="entry name" value="TPR"/>
    <property type="match status" value="2"/>
</dbReference>
<name>A0ABS1HQ42_9BACT</name>
<evidence type="ECO:0008006" key="3">
    <source>
        <dbReference type="Google" id="ProtNLM"/>
    </source>
</evidence>
<dbReference type="Gene3D" id="1.25.40.10">
    <property type="entry name" value="Tetratricopeptide repeat domain"/>
    <property type="match status" value="1"/>
</dbReference>
<protein>
    <recommendedName>
        <fullName evidence="3">Tetratricopeptide repeat protein</fullName>
    </recommendedName>
</protein>
<comment type="caution">
    <text evidence="1">The sequence shown here is derived from an EMBL/GenBank/DDBJ whole genome shotgun (WGS) entry which is preliminary data.</text>
</comment>
<accession>A0ABS1HQ42</accession>
<reference evidence="1 2" key="1">
    <citation type="submission" date="2021-01" db="EMBL/GenBank/DDBJ databases">
        <title>Carboxyliciviraga sp.nov., isolated from coastal sediments.</title>
        <authorList>
            <person name="Lu D."/>
            <person name="Zhang T."/>
        </authorList>
    </citation>
    <scope>NUCLEOTIDE SEQUENCE [LARGE SCALE GENOMIC DNA]</scope>
    <source>
        <strain evidence="1 2">N1Y132</strain>
    </source>
</reference>
<dbReference type="Proteomes" id="UP000605676">
    <property type="component" value="Unassembled WGS sequence"/>
</dbReference>
<dbReference type="InterPro" id="IPR019734">
    <property type="entry name" value="TPR_rpt"/>
</dbReference>
<organism evidence="1 2">
    <name type="scientific">Carboxylicivirga marina</name>
    <dbReference type="NCBI Taxonomy" id="2800988"/>
    <lineage>
        <taxon>Bacteria</taxon>
        <taxon>Pseudomonadati</taxon>
        <taxon>Bacteroidota</taxon>
        <taxon>Bacteroidia</taxon>
        <taxon>Marinilabiliales</taxon>
        <taxon>Marinilabiliaceae</taxon>
        <taxon>Carboxylicivirga</taxon>
    </lineage>
</organism>
<gene>
    <name evidence="1" type="ORF">JIV24_20825</name>
</gene>
<sequence>MKITITCILLLTSIMTIGQNKTAQDYWKLYQSQKYDLIVEQLTPQLNERPNDVELNLILGRSQADLGNYSKAIPYLENSIEHDNKNNWEKAWALGYIGNCLFMIEEYEKSKKALSDCISLNITKNATKYAYGRMLLFGFDSFYDGWKVYESDNFRFHFQNMSDSDAKKYVQSHENTYQGINSFFKSEIPKKIDFFVWNLKEDAKKLMNQNLGFAKPYFSIVHSHYQQTLGHEMTHVISHYATEIKQKTGLINEGTSVCFDQATQDKEQIVKDWISTNGKKIDIHKIWESWTDYPMELTYPLSGLFVKELIDNFGRDKFIECFGNQTYENAKKVLGENLDKVILDFENNINT</sequence>
<evidence type="ECO:0000313" key="1">
    <source>
        <dbReference type="EMBL" id="MBK3519798.1"/>
    </source>
</evidence>
<dbReference type="RefSeq" id="WP_200467017.1">
    <property type="nucleotide sequence ID" value="NZ_JAENRR010000093.1"/>
</dbReference>
<dbReference type="SUPFAM" id="SSF48452">
    <property type="entry name" value="TPR-like"/>
    <property type="match status" value="1"/>
</dbReference>
<keyword evidence="2" id="KW-1185">Reference proteome</keyword>
<proteinExistence type="predicted"/>
<evidence type="ECO:0000313" key="2">
    <source>
        <dbReference type="Proteomes" id="UP000605676"/>
    </source>
</evidence>
<dbReference type="InterPro" id="IPR011990">
    <property type="entry name" value="TPR-like_helical_dom_sf"/>
</dbReference>